<dbReference type="AlphaFoldDB" id="A0A2N6CWD8"/>
<reference evidence="6 7" key="1">
    <citation type="submission" date="2017-11" db="EMBL/GenBank/DDBJ databases">
        <title>Genome-resolved metagenomics identifies genetic mobility, metabolic interactions, and unexpected diversity in perchlorate-reducing communities.</title>
        <authorList>
            <person name="Barnum T.P."/>
            <person name="Figueroa I.A."/>
            <person name="Carlstrom C.I."/>
            <person name="Lucas L.N."/>
            <person name="Engelbrektson A.L."/>
            <person name="Coates J.D."/>
        </authorList>
    </citation>
    <scope>NUCLEOTIDE SEQUENCE [LARGE SCALE GENOMIC DNA]</scope>
    <source>
        <strain evidence="6">BM301</strain>
    </source>
</reference>
<dbReference type="PANTHER" id="PTHR43257:SF2">
    <property type="entry name" value="PYRUVATE DEHYDROGENASE E1 COMPONENT SUBUNIT BETA"/>
    <property type="match status" value="1"/>
</dbReference>
<comment type="caution">
    <text evidence="6">The sequence shown here is derived from an EMBL/GenBank/DDBJ whole genome shotgun (WGS) entry which is preliminary data.</text>
</comment>
<keyword evidence="4" id="KW-0786">Thiamine pyrophosphate</keyword>
<evidence type="ECO:0000313" key="7">
    <source>
        <dbReference type="Proteomes" id="UP000235015"/>
    </source>
</evidence>
<dbReference type="SMART" id="SM00861">
    <property type="entry name" value="Transket_pyr"/>
    <property type="match status" value="1"/>
</dbReference>
<dbReference type="InterPro" id="IPR009014">
    <property type="entry name" value="Transketo_C/PFOR_II"/>
</dbReference>
<comment type="cofactor">
    <cofactor evidence="1">
        <name>thiamine diphosphate</name>
        <dbReference type="ChEBI" id="CHEBI:58937"/>
    </cofactor>
</comment>
<dbReference type="SUPFAM" id="SSF52518">
    <property type="entry name" value="Thiamin diphosphate-binding fold (THDP-binding)"/>
    <property type="match status" value="2"/>
</dbReference>
<dbReference type="InterPro" id="IPR033248">
    <property type="entry name" value="Transketolase_C"/>
</dbReference>
<evidence type="ECO:0000313" key="6">
    <source>
        <dbReference type="EMBL" id="PLX61581.1"/>
    </source>
</evidence>
<feature type="domain" description="Transketolase-like pyrimidine-binding" evidence="5">
    <location>
        <begin position="399"/>
        <end position="575"/>
    </location>
</feature>
<protein>
    <submittedName>
        <fullName evidence="6">MFS transporter</fullName>
    </submittedName>
</protein>
<evidence type="ECO:0000256" key="3">
    <source>
        <dbReference type="ARBA" id="ARBA00023002"/>
    </source>
</evidence>
<comment type="function">
    <text evidence="2">E1 component of the 2-oxoglutarate dehydrogenase (OGDH) complex which catalyzes the decarboxylation of 2-oxoglutarate, the first step in the conversion of 2-oxoglutarate to succinyl-CoA and CO(2).</text>
</comment>
<dbReference type="CDD" id="cd02000">
    <property type="entry name" value="TPP_E1_PDC_ADC_BCADC"/>
    <property type="match status" value="1"/>
</dbReference>
<evidence type="ECO:0000256" key="4">
    <source>
        <dbReference type="ARBA" id="ARBA00023052"/>
    </source>
</evidence>
<evidence type="ECO:0000259" key="5">
    <source>
        <dbReference type="SMART" id="SM00861"/>
    </source>
</evidence>
<keyword evidence="3" id="KW-0560">Oxidoreductase</keyword>
<organism evidence="6 7">
    <name type="scientific">Sedimenticola selenatireducens</name>
    <dbReference type="NCBI Taxonomy" id="191960"/>
    <lineage>
        <taxon>Bacteria</taxon>
        <taxon>Pseudomonadati</taxon>
        <taxon>Pseudomonadota</taxon>
        <taxon>Gammaproteobacteria</taxon>
        <taxon>Chromatiales</taxon>
        <taxon>Sedimenticolaceae</taxon>
        <taxon>Sedimenticola</taxon>
    </lineage>
</organism>
<dbReference type="GO" id="GO:0016624">
    <property type="term" value="F:oxidoreductase activity, acting on the aldehyde or oxo group of donors, disulfide as acceptor"/>
    <property type="evidence" value="ECO:0007669"/>
    <property type="project" value="InterPro"/>
</dbReference>
<accession>A0A2N6CWD8</accession>
<proteinExistence type="predicted"/>
<dbReference type="Gene3D" id="3.40.50.970">
    <property type="match status" value="2"/>
</dbReference>
<dbReference type="STRING" id="1111735.GCA_000428045_01745"/>
<dbReference type="PANTHER" id="PTHR43257">
    <property type="entry name" value="PYRUVATE DEHYDROGENASE E1 COMPONENT BETA SUBUNIT"/>
    <property type="match status" value="1"/>
</dbReference>
<dbReference type="RefSeq" id="WP_273439311.1">
    <property type="nucleotide sequence ID" value="NZ_PKUN01000014.1"/>
</dbReference>
<dbReference type="EMBL" id="PKUN01000014">
    <property type="protein sequence ID" value="PLX61581.1"/>
    <property type="molecule type" value="Genomic_DNA"/>
</dbReference>
<evidence type="ECO:0000256" key="1">
    <source>
        <dbReference type="ARBA" id="ARBA00001964"/>
    </source>
</evidence>
<gene>
    <name evidence="6" type="ORF">C0630_10490</name>
</gene>
<dbReference type="Pfam" id="PF02779">
    <property type="entry name" value="Transket_pyr"/>
    <property type="match status" value="1"/>
</dbReference>
<name>A0A2N6CWD8_9GAMM</name>
<dbReference type="InterPro" id="IPR001017">
    <property type="entry name" value="DH_E1"/>
</dbReference>
<dbReference type="InterPro" id="IPR029061">
    <property type="entry name" value="THDP-binding"/>
</dbReference>
<sequence length="731" mass="80383">MAKKVKLKHEAPWIKIQSSAEDWTNLGRSGLMKIFHLLHLIRAFEQELLQLEKEGLTHGPVHSSIGQEGGAVGSVLAMQATDQMNGSHRGHHQFLAKALAYVGVFELDPCQNAAPEHIKEVLQKTLAEIMGLAQGYCCGRGGSMHLRWKDAGCLGTNAIVGGGVPLAAGVAWSRKHQNSNDAVFTCYGDGSAHIGSVQESLNLAAIWKLPLCFFVENNGYAVATTVAESAPDPRLSLRAAGSSIPAFLVDGMDPVAVMLATKEALKHMRAGKGPVMIEAEVYRYLHHSGGFAGSAFRYRSKEEEEQLKARDPLLRVAMEMKERKWLTDAEEEQIQNDVKAAMIEVAGRLTDGQYGKRSIIESLWPKPEFRDVGIRGDLSEFDGARFVEQSAFTGKLEPRKFIDIIADVMHKRMEEDPRIFCLGEDIHRLKGGTNGATRGLSERFTNRVLPTPITENSFVGAGGGAAMDGHFRPVIELMYPDFVLVAADQVFNQISRARHMYGGQTPMPVVLRTKVAMGTGYGSQHSMDPAGLYFNWPGWRIVAPSTPYDYVGLMNSALLCEDPVLVIEHVDLYNQIMDAPVEDLEFFIPLGKAKVIRSGSKFTVLTYLDMVHQCINVAEQHGFDAEVIDLRSLDRAGIDWDTVGNSIRKTNNVVIVEQGSVTASYGGNLSDEIQKRFFDYLDQPVKRVVGGEGSPSVSKVLENATISGRDEIIARFSEMVLEQGRPLQLVS</sequence>
<dbReference type="Gene3D" id="3.40.50.920">
    <property type="match status" value="1"/>
</dbReference>
<evidence type="ECO:0000256" key="2">
    <source>
        <dbReference type="ARBA" id="ARBA00003906"/>
    </source>
</evidence>
<dbReference type="InterPro" id="IPR005475">
    <property type="entry name" value="Transketolase-like_Pyr-bd"/>
</dbReference>
<dbReference type="Pfam" id="PF00676">
    <property type="entry name" value="E1_dh"/>
    <property type="match status" value="1"/>
</dbReference>
<dbReference type="Pfam" id="PF02780">
    <property type="entry name" value="Transketolase_C"/>
    <property type="match status" value="1"/>
</dbReference>
<dbReference type="Proteomes" id="UP000235015">
    <property type="component" value="Unassembled WGS sequence"/>
</dbReference>
<dbReference type="SUPFAM" id="SSF52922">
    <property type="entry name" value="TK C-terminal domain-like"/>
    <property type="match status" value="1"/>
</dbReference>